<evidence type="ECO:0000256" key="3">
    <source>
        <dbReference type="ARBA" id="ARBA00023136"/>
    </source>
</evidence>
<keyword evidence="1 5" id="KW-0812">Transmembrane</keyword>
<keyword evidence="2 5" id="KW-1133">Transmembrane helix</keyword>
<feature type="transmembrane region" description="Helical" evidence="5">
    <location>
        <begin position="314"/>
        <end position="330"/>
    </location>
</feature>
<dbReference type="InterPro" id="IPR011701">
    <property type="entry name" value="MFS"/>
</dbReference>
<dbReference type="SUPFAM" id="SSF103473">
    <property type="entry name" value="MFS general substrate transporter"/>
    <property type="match status" value="1"/>
</dbReference>
<reference evidence="8" key="1">
    <citation type="submission" date="2016-11" db="EMBL/GenBank/DDBJ databases">
        <title>Comparative genomic and phenotypic analysis of Granulibacter bethesdensis clinical isolates from patients with chronic granulomatous disease.</title>
        <authorList>
            <person name="Zarember K.A."/>
            <person name="Porcella S.F."/>
            <person name="Chu J."/>
            <person name="Ding L."/>
            <person name="Dahlstrom E."/>
            <person name="Barbian K."/>
            <person name="Martens C."/>
            <person name="Sykora L."/>
            <person name="Kramer S."/>
            <person name="Pettinato A.M."/>
            <person name="Hong H."/>
            <person name="Wald G."/>
            <person name="Berg L.J."/>
            <person name="Rogge L.S."/>
            <person name="Greenberg D.E."/>
            <person name="Falcone E.L."/>
            <person name="Neves J.F."/>
            <person name="Simoes M.J."/>
            <person name="Casal M."/>
            <person name="Rodriguez-Lopez F.C."/>
            <person name="Zelazny A."/>
            <person name="Gallin J.I."/>
            <person name="Holland S.M."/>
        </authorList>
    </citation>
    <scope>NUCLEOTIDE SEQUENCE [LARGE SCALE GENOMIC DNA]</scope>
    <source>
        <strain evidence="8">NIH9.1</strain>
    </source>
</reference>
<dbReference type="PANTHER" id="PTHR42910:SF1">
    <property type="entry name" value="MAJOR FACILITATOR SUPERFAMILY (MFS) PROFILE DOMAIN-CONTAINING PROTEIN"/>
    <property type="match status" value="1"/>
</dbReference>
<feature type="transmembrane region" description="Helical" evidence="5">
    <location>
        <begin position="47"/>
        <end position="65"/>
    </location>
</feature>
<feature type="transmembrane region" description="Helical" evidence="5">
    <location>
        <begin position="253"/>
        <end position="270"/>
    </location>
</feature>
<protein>
    <submittedName>
        <fullName evidence="7">Transporter, MFS superfamily</fullName>
    </submittedName>
</protein>
<dbReference type="CDD" id="cd17324">
    <property type="entry name" value="MFS_NepI_like"/>
    <property type="match status" value="1"/>
</dbReference>
<proteinExistence type="predicted"/>
<feature type="transmembrane region" description="Helical" evidence="5">
    <location>
        <begin position="171"/>
        <end position="193"/>
    </location>
</feature>
<dbReference type="InterPro" id="IPR020846">
    <property type="entry name" value="MFS_dom"/>
</dbReference>
<dbReference type="Pfam" id="PF07690">
    <property type="entry name" value="MFS_1"/>
    <property type="match status" value="1"/>
</dbReference>
<dbReference type="PANTHER" id="PTHR42910">
    <property type="entry name" value="TRANSPORTER SCO4007-RELATED"/>
    <property type="match status" value="1"/>
</dbReference>
<feature type="transmembrane region" description="Helical" evidence="5">
    <location>
        <begin position="85"/>
        <end position="103"/>
    </location>
</feature>
<feature type="compositionally biased region" description="Low complexity" evidence="4">
    <location>
        <begin position="19"/>
        <end position="30"/>
    </location>
</feature>
<evidence type="ECO:0000256" key="2">
    <source>
        <dbReference type="ARBA" id="ARBA00022989"/>
    </source>
</evidence>
<dbReference type="InterPro" id="IPR036259">
    <property type="entry name" value="MFS_trans_sf"/>
</dbReference>
<feature type="transmembrane region" description="Helical" evidence="5">
    <location>
        <begin position="336"/>
        <end position="353"/>
    </location>
</feature>
<evidence type="ECO:0000256" key="1">
    <source>
        <dbReference type="ARBA" id="ARBA00022692"/>
    </source>
</evidence>
<dbReference type="EMBL" id="CP018191">
    <property type="protein sequence ID" value="APH55494.1"/>
    <property type="molecule type" value="Genomic_DNA"/>
</dbReference>
<feature type="transmembrane region" description="Helical" evidence="5">
    <location>
        <begin position="138"/>
        <end position="164"/>
    </location>
</feature>
<dbReference type="PROSITE" id="PS50850">
    <property type="entry name" value="MFS"/>
    <property type="match status" value="1"/>
</dbReference>
<name>A0AAC9KCG2_9PROT</name>
<evidence type="ECO:0000313" key="7">
    <source>
        <dbReference type="EMBL" id="APH55494.1"/>
    </source>
</evidence>
<dbReference type="Proteomes" id="UP000182373">
    <property type="component" value="Chromosome"/>
</dbReference>
<organism evidence="7 8">
    <name type="scientific">Granulibacter bethesdensis</name>
    <dbReference type="NCBI Taxonomy" id="364410"/>
    <lineage>
        <taxon>Bacteria</taxon>
        <taxon>Pseudomonadati</taxon>
        <taxon>Pseudomonadota</taxon>
        <taxon>Alphaproteobacteria</taxon>
        <taxon>Acetobacterales</taxon>
        <taxon>Acetobacteraceae</taxon>
        <taxon>Granulibacter</taxon>
    </lineage>
</organism>
<dbReference type="GO" id="GO:0022857">
    <property type="term" value="F:transmembrane transporter activity"/>
    <property type="evidence" value="ECO:0007669"/>
    <property type="project" value="InterPro"/>
</dbReference>
<feature type="domain" description="Major facilitator superfamily (MFS) profile" evidence="6">
    <location>
        <begin position="45"/>
        <end position="426"/>
    </location>
</feature>
<feature type="transmembrane region" description="Helical" evidence="5">
    <location>
        <begin position="199"/>
        <end position="221"/>
    </location>
</feature>
<feature type="transmembrane region" description="Helical" evidence="5">
    <location>
        <begin position="115"/>
        <end position="132"/>
    </location>
</feature>
<evidence type="ECO:0000313" key="8">
    <source>
        <dbReference type="Proteomes" id="UP000182373"/>
    </source>
</evidence>
<sequence length="428" mass="44527">MLTLPFEERPLSAMANPMSQDSHSLQSSTSAGQPPPSSDSSAAAPAFIQWVLSVCVACTVGAIYYNQPMLGAISKQFPDHPVAIGMIPTATQLGYALGLLLLVPLGDMLPRRRLILIQTVAAALTLIFAGLVQSAAGLAAVSVLVGVGASVTQQIVPLAAALAAPSRRGAAVGMVMSGLFCGTLLSRTLSGWITDMFGWHAAFEGGAVLDLLAALALAITLPSLPPVTRTRYGALLLSLGTLWKQEPVLRRSAFIQIGQFAAFSIFWSILALRLEQPPFELGAGAAGLFGVLGIAGILIAPVAGRLADRRGPELMIGVGLILVLASWSVFYAVPGIAGLAAGVVLLDLGVQATQISNQHRIYALRAEARSRINTIYMCLMFLGGAAGSMLGNLAWHSGGWTLLCLLGATITALAMGVHVTAARSQRRS</sequence>
<dbReference type="AlphaFoldDB" id="A0AAC9KCG2"/>
<dbReference type="Gene3D" id="1.20.1250.20">
    <property type="entry name" value="MFS general substrate transporter like domains"/>
    <property type="match status" value="1"/>
</dbReference>
<feature type="transmembrane region" description="Helical" evidence="5">
    <location>
        <begin position="400"/>
        <end position="422"/>
    </location>
</feature>
<evidence type="ECO:0000259" key="6">
    <source>
        <dbReference type="PROSITE" id="PS50850"/>
    </source>
</evidence>
<keyword evidence="3 5" id="KW-0472">Membrane</keyword>
<feature type="transmembrane region" description="Helical" evidence="5">
    <location>
        <begin position="282"/>
        <end position="302"/>
    </location>
</feature>
<gene>
    <name evidence="7" type="ORF">GbCGDNIH9_2170a</name>
</gene>
<accession>A0AAC9KCG2</accession>
<feature type="region of interest" description="Disordered" evidence="4">
    <location>
        <begin position="9"/>
        <end position="40"/>
    </location>
</feature>
<evidence type="ECO:0000256" key="5">
    <source>
        <dbReference type="SAM" id="Phobius"/>
    </source>
</evidence>
<feature type="transmembrane region" description="Helical" evidence="5">
    <location>
        <begin position="374"/>
        <end position="394"/>
    </location>
</feature>
<evidence type="ECO:0000256" key="4">
    <source>
        <dbReference type="SAM" id="MobiDB-lite"/>
    </source>
</evidence>